<sequence>MKYKGYLIDLDGTMYRGKEKIQEAVDFVNELKKRDIPYLFVTNNSANTRDQVTERLQKFGVPATPEHVFTSSMATAEYIKRDNKTARVFMIGERGLQHAIEQCGFDIVDDENVDYVVMGIDRGLTYQKLETACLAVRKGATLLSTNKDVAFPTDRGFVPGNGALTSVVSVSTGVDPIFIGKPEAIIMELAMQQLNLPKEDVLMIGDNYDTDILAGMNAGLDTLLVYTGVTTSLDQIPTDKQPTYTIDSLDLWELNE</sequence>
<evidence type="ECO:0000256" key="3">
    <source>
        <dbReference type="ARBA" id="ARBA00022723"/>
    </source>
</evidence>
<organism evidence="7 8">
    <name type="scientific">Pseudalkalibacillus berkeleyi</name>
    <dbReference type="NCBI Taxonomy" id="1069813"/>
    <lineage>
        <taxon>Bacteria</taxon>
        <taxon>Bacillati</taxon>
        <taxon>Bacillota</taxon>
        <taxon>Bacilli</taxon>
        <taxon>Bacillales</taxon>
        <taxon>Fictibacillaceae</taxon>
        <taxon>Pseudalkalibacillus</taxon>
    </lineage>
</organism>
<dbReference type="InterPro" id="IPR036412">
    <property type="entry name" value="HAD-like_sf"/>
</dbReference>
<reference evidence="7 8" key="1">
    <citation type="submission" date="2022-01" db="EMBL/GenBank/DDBJ databases">
        <title>Alkalihalobacillus sp. EGI L200015, a novel bacterium isolated from a salt lake sediment.</title>
        <authorList>
            <person name="Gao L."/>
            <person name="Fang B.-Z."/>
            <person name="Li W.-J."/>
        </authorList>
    </citation>
    <scope>NUCLEOTIDE SEQUENCE [LARGE SCALE GENOMIC DNA]</scope>
    <source>
        <strain evidence="7 8">KCTC 12718</strain>
    </source>
</reference>
<accession>A0ABS9H3P8</accession>
<dbReference type="InterPro" id="IPR006357">
    <property type="entry name" value="HAD-SF_hydro_IIA"/>
</dbReference>
<comment type="caution">
    <text evidence="7">The sequence shown here is derived from an EMBL/GenBank/DDBJ whole genome shotgun (WGS) entry which is preliminary data.</text>
</comment>
<dbReference type="InterPro" id="IPR006354">
    <property type="entry name" value="HAD-SF_hydro_IIA_hyp1"/>
</dbReference>
<evidence type="ECO:0000313" key="8">
    <source>
        <dbReference type="Proteomes" id="UP001649381"/>
    </source>
</evidence>
<dbReference type="NCBIfam" id="TIGR01460">
    <property type="entry name" value="HAD-SF-IIA"/>
    <property type="match status" value="1"/>
</dbReference>
<proteinExistence type="inferred from homology"/>
<gene>
    <name evidence="7" type="ORF">L2716_12450</name>
</gene>
<dbReference type="PANTHER" id="PTHR19288">
    <property type="entry name" value="4-NITROPHENYLPHOSPHATASE-RELATED"/>
    <property type="match status" value="1"/>
</dbReference>
<keyword evidence="5 6" id="KW-0460">Magnesium</keyword>
<comment type="similarity">
    <text evidence="2 6">Belongs to the HAD-like hydrolase superfamily. NagD family.</text>
</comment>
<comment type="cofactor">
    <cofactor evidence="1 6">
        <name>Mg(2+)</name>
        <dbReference type="ChEBI" id="CHEBI:18420"/>
    </cofactor>
</comment>
<dbReference type="PIRSF" id="PIRSF000915">
    <property type="entry name" value="PGP-type_phosphatase"/>
    <property type="match status" value="1"/>
</dbReference>
<evidence type="ECO:0000256" key="6">
    <source>
        <dbReference type="PIRNR" id="PIRNR000915"/>
    </source>
</evidence>
<dbReference type="Pfam" id="PF13242">
    <property type="entry name" value="Hydrolase_like"/>
    <property type="match status" value="1"/>
</dbReference>
<keyword evidence="4 7" id="KW-0378">Hydrolase</keyword>
<keyword evidence="3 6" id="KW-0479">Metal-binding</keyword>
<dbReference type="EMBL" id="JAKIJS010000001">
    <property type="protein sequence ID" value="MCF6138539.1"/>
    <property type="molecule type" value="Genomic_DNA"/>
</dbReference>
<dbReference type="SFLD" id="SFLDS00003">
    <property type="entry name" value="Haloacid_Dehalogenase"/>
    <property type="match status" value="1"/>
</dbReference>
<dbReference type="RefSeq" id="WP_236335474.1">
    <property type="nucleotide sequence ID" value="NZ_JAKIJS010000001.1"/>
</dbReference>
<name>A0ABS9H3P8_9BACL</name>
<dbReference type="GO" id="GO:0016787">
    <property type="term" value="F:hydrolase activity"/>
    <property type="evidence" value="ECO:0007669"/>
    <property type="project" value="UniProtKB-KW"/>
</dbReference>
<evidence type="ECO:0000256" key="2">
    <source>
        <dbReference type="ARBA" id="ARBA00006696"/>
    </source>
</evidence>
<dbReference type="CDD" id="cd07530">
    <property type="entry name" value="HAD_Pase_UmpH-like"/>
    <property type="match status" value="1"/>
</dbReference>
<protein>
    <recommendedName>
        <fullName evidence="6">Acid sugar phosphatase</fullName>
        <ecNumber evidence="6">3.1.3.-</ecNumber>
    </recommendedName>
</protein>
<dbReference type="Pfam" id="PF13344">
    <property type="entry name" value="Hydrolase_6"/>
    <property type="match status" value="1"/>
</dbReference>
<dbReference type="Gene3D" id="3.40.50.1000">
    <property type="entry name" value="HAD superfamily/HAD-like"/>
    <property type="match status" value="2"/>
</dbReference>
<dbReference type="EC" id="3.1.3.-" evidence="6"/>
<dbReference type="Proteomes" id="UP001649381">
    <property type="component" value="Unassembled WGS sequence"/>
</dbReference>
<comment type="function">
    <text evidence="6">Catalyzes the dephosphorylation of 2-6 carbon acid sugars in vitro.</text>
</comment>
<keyword evidence="8" id="KW-1185">Reference proteome</keyword>
<dbReference type="NCBIfam" id="TIGR01457">
    <property type="entry name" value="HAD-SF-IIA-hyp2"/>
    <property type="match status" value="1"/>
</dbReference>
<evidence type="ECO:0000256" key="5">
    <source>
        <dbReference type="ARBA" id="ARBA00022842"/>
    </source>
</evidence>
<evidence type="ECO:0000313" key="7">
    <source>
        <dbReference type="EMBL" id="MCF6138539.1"/>
    </source>
</evidence>
<dbReference type="InterPro" id="IPR023214">
    <property type="entry name" value="HAD_sf"/>
</dbReference>
<evidence type="ECO:0000256" key="1">
    <source>
        <dbReference type="ARBA" id="ARBA00001946"/>
    </source>
</evidence>
<dbReference type="SFLD" id="SFLDG01139">
    <property type="entry name" value="C2.A:_Pyridoxal_Phosphate_Phos"/>
    <property type="match status" value="1"/>
</dbReference>
<dbReference type="SUPFAM" id="SSF56784">
    <property type="entry name" value="HAD-like"/>
    <property type="match status" value="1"/>
</dbReference>
<dbReference type="PANTHER" id="PTHR19288:SF46">
    <property type="entry name" value="HALOACID DEHALOGENASE-LIKE HYDROLASE DOMAIN-CONTAINING PROTEIN 2"/>
    <property type="match status" value="1"/>
</dbReference>
<evidence type="ECO:0000256" key="4">
    <source>
        <dbReference type="ARBA" id="ARBA00022801"/>
    </source>
</evidence>